<dbReference type="EMBL" id="JARJCM010000023">
    <property type="protein sequence ID" value="KAJ7040174.1"/>
    <property type="molecule type" value="Genomic_DNA"/>
</dbReference>
<dbReference type="Proteomes" id="UP001218188">
    <property type="component" value="Unassembled WGS sequence"/>
</dbReference>
<keyword evidence="3" id="KW-1185">Reference proteome</keyword>
<dbReference type="AlphaFoldDB" id="A0AAD6T5J4"/>
<organism evidence="2 3">
    <name type="scientific">Mycena alexandri</name>
    <dbReference type="NCBI Taxonomy" id="1745969"/>
    <lineage>
        <taxon>Eukaryota</taxon>
        <taxon>Fungi</taxon>
        <taxon>Dikarya</taxon>
        <taxon>Basidiomycota</taxon>
        <taxon>Agaricomycotina</taxon>
        <taxon>Agaricomycetes</taxon>
        <taxon>Agaricomycetidae</taxon>
        <taxon>Agaricales</taxon>
        <taxon>Marasmiineae</taxon>
        <taxon>Mycenaceae</taxon>
        <taxon>Mycena</taxon>
    </lineage>
</organism>
<gene>
    <name evidence="2" type="ORF">C8F04DRAFT_1254347</name>
</gene>
<evidence type="ECO:0000313" key="2">
    <source>
        <dbReference type="EMBL" id="KAJ7040174.1"/>
    </source>
</evidence>
<name>A0AAD6T5J4_9AGAR</name>
<evidence type="ECO:0000256" key="1">
    <source>
        <dbReference type="SAM" id="MobiDB-lite"/>
    </source>
</evidence>
<reference evidence="2" key="1">
    <citation type="submission" date="2023-03" db="EMBL/GenBank/DDBJ databases">
        <title>Massive genome expansion in bonnet fungi (Mycena s.s.) driven by repeated elements and novel gene families across ecological guilds.</title>
        <authorList>
            <consortium name="Lawrence Berkeley National Laboratory"/>
            <person name="Harder C.B."/>
            <person name="Miyauchi S."/>
            <person name="Viragh M."/>
            <person name="Kuo A."/>
            <person name="Thoen E."/>
            <person name="Andreopoulos B."/>
            <person name="Lu D."/>
            <person name="Skrede I."/>
            <person name="Drula E."/>
            <person name="Henrissat B."/>
            <person name="Morin E."/>
            <person name="Kohler A."/>
            <person name="Barry K."/>
            <person name="LaButti K."/>
            <person name="Morin E."/>
            <person name="Salamov A."/>
            <person name="Lipzen A."/>
            <person name="Mereny Z."/>
            <person name="Hegedus B."/>
            <person name="Baldrian P."/>
            <person name="Stursova M."/>
            <person name="Weitz H."/>
            <person name="Taylor A."/>
            <person name="Grigoriev I.V."/>
            <person name="Nagy L.G."/>
            <person name="Martin F."/>
            <person name="Kauserud H."/>
        </authorList>
    </citation>
    <scope>NUCLEOTIDE SEQUENCE</scope>
    <source>
        <strain evidence="2">CBHHK200</strain>
    </source>
</reference>
<evidence type="ECO:0000313" key="3">
    <source>
        <dbReference type="Proteomes" id="UP001218188"/>
    </source>
</evidence>
<feature type="region of interest" description="Disordered" evidence="1">
    <location>
        <begin position="72"/>
        <end position="93"/>
    </location>
</feature>
<sequence>MRVESPCAAPQVLLADADSYPHCTDPHRALALLSPPAPHLLFSPPTISFLISTLTPHPIPCLPALAPSDSHSAPRAECAPSAHTGQRELRGPSLRTLRRLRALDAAADSHPAASPPEFLDLQILVSYVKIVRGVDSPRELKLTNVSVV</sequence>
<accession>A0AAD6T5J4</accession>
<protein>
    <submittedName>
        <fullName evidence="2">Uncharacterized protein</fullName>
    </submittedName>
</protein>
<proteinExistence type="predicted"/>
<comment type="caution">
    <text evidence="2">The sequence shown here is derived from an EMBL/GenBank/DDBJ whole genome shotgun (WGS) entry which is preliminary data.</text>
</comment>